<feature type="transmembrane region" description="Helical" evidence="7">
    <location>
        <begin position="317"/>
        <end position="341"/>
    </location>
</feature>
<keyword evidence="4 7" id="KW-0812">Transmembrane</keyword>
<accession>A0AAN6YA16</accession>
<proteinExistence type="inferred from homology"/>
<protein>
    <recommendedName>
        <fullName evidence="7">Solute carrier family 40 member</fullName>
    </recommendedName>
</protein>
<evidence type="ECO:0000256" key="6">
    <source>
        <dbReference type="ARBA" id="ARBA00023136"/>
    </source>
</evidence>
<dbReference type="CDD" id="cd17480">
    <property type="entry name" value="MFS_SLC40A1_like"/>
    <property type="match status" value="1"/>
</dbReference>
<feature type="transmembrane region" description="Helical" evidence="7">
    <location>
        <begin position="288"/>
        <end position="311"/>
    </location>
</feature>
<name>A0AAN6YA16_9PEZI</name>
<comment type="caution">
    <text evidence="7">Lacks conserved residue(s) required for the propagation of feature annotation.</text>
</comment>
<evidence type="ECO:0000256" key="5">
    <source>
        <dbReference type="ARBA" id="ARBA00022989"/>
    </source>
</evidence>
<evidence type="ECO:0000256" key="1">
    <source>
        <dbReference type="ARBA" id="ARBA00004141"/>
    </source>
</evidence>
<dbReference type="GO" id="GO:0005381">
    <property type="term" value="F:iron ion transmembrane transporter activity"/>
    <property type="evidence" value="ECO:0007669"/>
    <property type="project" value="UniProtKB-UniRule"/>
</dbReference>
<dbReference type="Gene3D" id="1.20.1250.20">
    <property type="entry name" value="MFS general substrate transporter like domains"/>
    <property type="match status" value="1"/>
</dbReference>
<keyword evidence="3 7" id="KW-0813">Transport</keyword>
<evidence type="ECO:0000313" key="9">
    <source>
        <dbReference type="EMBL" id="KAK4215448.1"/>
    </source>
</evidence>
<evidence type="ECO:0000256" key="2">
    <source>
        <dbReference type="ARBA" id="ARBA00006279"/>
    </source>
</evidence>
<dbReference type="Pfam" id="PF06963">
    <property type="entry name" value="FPN1"/>
    <property type="match status" value="1"/>
</dbReference>
<keyword evidence="10" id="KW-1185">Reference proteome</keyword>
<feature type="compositionally biased region" description="Polar residues" evidence="8">
    <location>
        <begin position="18"/>
        <end position="36"/>
    </location>
</feature>
<comment type="subcellular location">
    <subcellularLocation>
        <location evidence="1 7">Membrane</location>
        <topology evidence="1 7">Multi-pass membrane protein</topology>
    </subcellularLocation>
</comment>
<dbReference type="EMBL" id="MU858079">
    <property type="protein sequence ID" value="KAK4215448.1"/>
    <property type="molecule type" value="Genomic_DNA"/>
</dbReference>
<dbReference type="SUPFAM" id="SSF103473">
    <property type="entry name" value="MFS general substrate transporter"/>
    <property type="match status" value="1"/>
</dbReference>
<keyword evidence="7" id="KW-0406">Ion transport</keyword>
<feature type="transmembrane region" description="Helical" evidence="7">
    <location>
        <begin position="362"/>
        <end position="382"/>
    </location>
</feature>
<feature type="transmembrane region" description="Helical" evidence="7">
    <location>
        <begin position="199"/>
        <end position="217"/>
    </location>
</feature>
<evidence type="ECO:0000256" key="3">
    <source>
        <dbReference type="ARBA" id="ARBA00022448"/>
    </source>
</evidence>
<organism evidence="9 10">
    <name type="scientific">Rhypophila decipiens</name>
    <dbReference type="NCBI Taxonomy" id="261697"/>
    <lineage>
        <taxon>Eukaryota</taxon>
        <taxon>Fungi</taxon>
        <taxon>Dikarya</taxon>
        <taxon>Ascomycota</taxon>
        <taxon>Pezizomycotina</taxon>
        <taxon>Sordariomycetes</taxon>
        <taxon>Sordariomycetidae</taxon>
        <taxon>Sordariales</taxon>
        <taxon>Naviculisporaceae</taxon>
        <taxon>Rhypophila</taxon>
    </lineage>
</organism>
<keyword evidence="6 7" id="KW-0472">Membrane</keyword>
<evidence type="ECO:0000256" key="7">
    <source>
        <dbReference type="RuleBase" id="RU365065"/>
    </source>
</evidence>
<feature type="transmembrane region" description="Helical" evidence="7">
    <location>
        <begin position="223"/>
        <end position="245"/>
    </location>
</feature>
<feature type="transmembrane region" description="Helical" evidence="7">
    <location>
        <begin position="468"/>
        <end position="487"/>
    </location>
</feature>
<dbReference type="PANTHER" id="PTHR11660">
    <property type="entry name" value="SOLUTE CARRIER FAMILY 40 MEMBER"/>
    <property type="match status" value="1"/>
</dbReference>
<reference evidence="9" key="1">
    <citation type="journal article" date="2023" name="Mol. Phylogenet. Evol.">
        <title>Genome-scale phylogeny and comparative genomics of the fungal order Sordariales.</title>
        <authorList>
            <person name="Hensen N."/>
            <person name="Bonometti L."/>
            <person name="Westerberg I."/>
            <person name="Brannstrom I.O."/>
            <person name="Guillou S."/>
            <person name="Cros-Aarteil S."/>
            <person name="Calhoun S."/>
            <person name="Haridas S."/>
            <person name="Kuo A."/>
            <person name="Mondo S."/>
            <person name="Pangilinan J."/>
            <person name="Riley R."/>
            <person name="LaButti K."/>
            <person name="Andreopoulos B."/>
            <person name="Lipzen A."/>
            <person name="Chen C."/>
            <person name="Yan M."/>
            <person name="Daum C."/>
            <person name="Ng V."/>
            <person name="Clum A."/>
            <person name="Steindorff A."/>
            <person name="Ohm R.A."/>
            <person name="Martin F."/>
            <person name="Silar P."/>
            <person name="Natvig D.O."/>
            <person name="Lalanne C."/>
            <person name="Gautier V."/>
            <person name="Ament-Velasquez S.L."/>
            <person name="Kruys A."/>
            <person name="Hutchinson M.I."/>
            <person name="Powell A.J."/>
            <person name="Barry K."/>
            <person name="Miller A.N."/>
            <person name="Grigoriev I.V."/>
            <person name="Debuchy R."/>
            <person name="Gladieux P."/>
            <person name="Hiltunen Thoren M."/>
            <person name="Johannesson H."/>
        </authorList>
    </citation>
    <scope>NUCLEOTIDE SEQUENCE</scope>
    <source>
        <strain evidence="9">PSN293</strain>
    </source>
</reference>
<gene>
    <name evidence="9" type="ORF">QBC37DRAFT_312202</name>
</gene>
<reference evidence="9" key="2">
    <citation type="submission" date="2023-05" db="EMBL/GenBank/DDBJ databases">
        <authorList>
            <consortium name="Lawrence Berkeley National Laboratory"/>
            <person name="Steindorff A."/>
            <person name="Hensen N."/>
            <person name="Bonometti L."/>
            <person name="Westerberg I."/>
            <person name="Brannstrom I.O."/>
            <person name="Guillou S."/>
            <person name="Cros-Aarteil S."/>
            <person name="Calhoun S."/>
            <person name="Haridas S."/>
            <person name="Kuo A."/>
            <person name="Mondo S."/>
            <person name="Pangilinan J."/>
            <person name="Riley R."/>
            <person name="Labutti K."/>
            <person name="Andreopoulos B."/>
            <person name="Lipzen A."/>
            <person name="Chen C."/>
            <person name="Yanf M."/>
            <person name="Daum C."/>
            <person name="Ng V."/>
            <person name="Clum A."/>
            <person name="Ohm R."/>
            <person name="Martin F."/>
            <person name="Silar P."/>
            <person name="Natvig D."/>
            <person name="Lalanne C."/>
            <person name="Gautier V."/>
            <person name="Ament-Velasquez S.L."/>
            <person name="Kruys A."/>
            <person name="Hutchinson M.I."/>
            <person name="Powell A.J."/>
            <person name="Barry K."/>
            <person name="Miller A.N."/>
            <person name="Grigoriev I.V."/>
            <person name="Debuchy R."/>
            <person name="Gladieux P."/>
            <person name="Thoren M.H."/>
            <person name="Johannesson H."/>
        </authorList>
    </citation>
    <scope>NUCLEOTIDE SEQUENCE</scope>
    <source>
        <strain evidence="9">PSN293</strain>
    </source>
</reference>
<dbReference type="PANTHER" id="PTHR11660:SF57">
    <property type="entry name" value="SOLUTE CARRIER FAMILY 40 MEMBER"/>
    <property type="match status" value="1"/>
</dbReference>
<dbReference type="InterPro" id="IPR036259">
    <property type="entry name" value="MFS_trans_sf"/>
</dbReference>
<evidence type="ECO:0000256" key="4">
    <source>
        <dbReference type="ARBA" id="ARBA00022692"/>
    </source>
</evidence>
<evidence type="ECO:0000313" key="10">
    <source>
        <dbReference type="Proteomes" id="UP001301769"/>
    </source>
</evidence>
<dbReference type="Proteomes" id="UP001301769">
    <property type="component" value="Unassembled WGS sequence"/>
</dbReference>
<comment type="function">
    <text evidence="7">May be involved in iron transport and iron homeostasis.</text>
</comment>
<dbReference type="InterPro" id="IPR009716">
    <property type="entry name" value="Ferroportin-1"/>
</dbReference>
<dbReference type="AlphaFoldDB" id="A0AAN6YA16"/>
<feature type="region of interest" description="Disordered" evidence="8">
    <location>
        <begin position="1"/>
        <end position="36"/>
    </location>
</feature>
<sequence length="514" mass="56378">MASNRSPTVEVQPPAITSPMSPHQSIRSSHQTSSPTGAVPANIASLLYTSHFLSTWNSRLFEFGAVLFLASIFPDTLQPMSVYALMRCAAAIILSQPVGHLIDHGNRLSVVRLSILGQRGAVIFSCACFLIMHTKNQVLSTEPEDLHQGVIFGLAVMAACIEKLASIMNSVSVERDWVVVIAGENDHARREMNAKMRRIDLLCKLLGPLAISMIAIISTPVAIWATLGMNIVAVGVEYAFIARVYGMVPDLRRQRVTETQDRTGYHEVGSNSQGTTMSNPISRFSSSLLFYFRHAAFLPSFSLALLYLTVLSFSGQMITYLISVGYTSFHVGLARTLGTAFELSATWAAPMLVRRIGDIRGGIWSLSWQMACLAAAVAWLFIYANRTMDHPGAGVNNWISATGLAVSVALSRVGLWGYDLCAQNIIQEEVEPDHRGAFSAVETSVQNLFELISYSTTIIFSRPDQFKWPVVISIAAVYISGGLYATFVRKRRGHLFHAPPSHCLCNKNEIDTRA</sequence>
<dbReference type="GO" id="GO:0016020">
    <property type="term" value="C:membrane"/>
    <property type="evidence" value="ECO:0007669"/>
    <property type="project" value="UniProtKB-SubCell"/>
</dbReference>
<evidence type="ECO:0000256" key="8">
    <source>
        <dbReference type="SAM" id="MobiDB-lite"/>
    </source>
</evidence>
<keyword evidence="5 7" id="KW-1133">Transmembrane helix</keyword>
<comment type="similarity">
    <text evidence="2 7">Belongs to the ferroportin (FP) (TC 2.A.100) family. SLC40A subfamily.</text>
</comment>
<comment type="caution">
    <text evidence="9">The sequence shown here is derived from an EMBL/GenBank/DDBJ whole genome shotgun (WGS) entry which is preliminary data.</text>
</comment>